<dbReference type="GeneID" id="115584561"/>
<evidence type="ECO:0000313" key="1">
    <source>
        <dbReference type="Ensembl" id="ENSSAUP00010009360.1"/>
    </source>
</evidence>
<sequence>MRVHGGRAGVNAELKAGGDISTSVSGALEMIDTFDRPGKASCGKAFKRADAYANGFEDKAMKRIPKAGVSFAAGYLHAQAEWKICKASAMGPNVGAEAKASLTSGASVFYKAELASASASAGPLKAKVGLSAETGASISPLHVEGKFLGTGFSFGKKMGFSVLGSGFEFNLF</sequence>
<dbReference type="AlphaFoldDB" id="A0A671U5N4"/>
<dbReference type="GeneTree" id="ENSGT00600000085659"/>
<gene>
    <name evidence="1" type="primary">LOC115584561</name>
</gene>
<dbReference type="Proteomes" id="UP000472265">
    <property type="component" value="Chromosome 7"/>
</dbReference>
<dbReference type="Ensembl" id="ENSSAUT00010009987.1">
    <property type="protein sequence ID" value="ENSSAUP00010009360.1"/>
    <property type="gene ID" value="ENSSAUG00010004624.1"/>
</dbReference>
<keyword evidence="2" id="KW-1185">Reference proteome</keyword>
<reference evidence="1" key="2">
    <citation type="submission" date="2025-08" db="UniProtKB">
        <authorList>
            <consortium name="Ensembl"/>
        </authorList>
    </citation>
    <scope>IDENTIFICATION</scope>
</reference>
<reference evidence="1" key="3">
    <citation type="submission" date="2025-09" db="UniProtKB">
        <authorList>
            <consortium name="Ensembl"/>
        </authorList>
    </citation>
    <scope>IDENTIFICATION</scope>
</reference>
<dbReference type="OMA" id="AEWKICK"/>
<protein>
    <submittedName>
        <fullName evidence="1">Uncharacterized LOC115584561</fullName>
    </submittedName>
</protein>
<name>A0A671U5N4_SPAAU</name>
<dbReference type="InParanoid" id="A0A671U5N4"/>
<evidence type="ECO:0000313" key="2">
    <source>
        <dbReference type="Proteomes" id="UP000472265"/>
    </source>
</evidence>
<proteinExistence type="predicted"/>
<reference evidence="1" key="1">
    <citation type="submission" date="2021-04" db="EMBL/GenBank/DDBJ databases">
        <authorList>
            <consortium name="Wellcome Sanger Institute Data Sharing"/>
        </authorList>
    </citation>
    <scope>NUCLEOTIDE SEQUENCE [LARGE SCALE GENOMIC DNA]</scope>
</reference>
<dbReference type="RefSeq" id="XP_030277914.1">
    <property type="nucleotide sequence ID" value="XM_030422054.1"/>
</dbReference>
<organism evidence="1 2">
    <name type="scientific">Sparus aurata</name>
    <name type="common">Gilthead sea bream</name>
    <dbReference type="NCBI Taxonomy" id="8175"/>
    <lineage>
        <taxon>Eukaryota</taxon>
        <taxon>Metazoa</taxon>
        <taxon>Chordata</taxon>
        <taxon>Craniata</taxon>
        <taxon>Vertebrata</taxon>
        <taxon>Euteleostomi</taxon>
        <taxon>Actinopterygii</taxon>
        <taxon>Neopterygii</taxon>
        <taxon>Teleostei</taxon>
        <taxon>Neoteleostei</taxon>
        <taxon>Acanthomorphata</taxon>
        <taxon>Eupercaria</taxon>
        <taxon>Spariformes</taxon>
        <taxon>Sparidae</taxon>
        <taxon>Sparus</taxon>
    </lineage>
</organism>
<accession>A0A671U5N4</accession>